<evidence type="ECO:0008006" key="5">
    <source>
        <dbReference type="Google" id="ProtNLM"/>
    </source>
</evidence>
<keyword evidence="1" id="KW-0812">Transmembrane</keyword>
<feature type="transmembrane region" description="Helical" evidence="1">
    <location>
        <begin position="356"/>
        <end position="383"/>
    </location>
</feature>
<feature type="transmembrane region" description="Helical" evidence="1">
    <location>
        <begin position="215"/>
        <end position="232"/>
    </location>
</feature>
<evidence type="ECO:0000256" key="1">
    <source>
        <dbReference type="SAM" id="Phobius"/>
    </source>
</evidence>
<feature type="transmembrane region" description="Helical" evidence="1">
    <location>
        <begin position="102"/>
        <end position="123"/>
    </location>
</feature>
<name>A0A934HUK1_9CLOT</name>
<reference evidence="3" key="1">
    <citation type="submission" date="2020-12" db="EMBL/GenBank/DDBJ databases">
        <title>Clostridium thailandense sp. nov., a novel acetogenic bacterium isolated from peat land soil in Thailand.</title>
        <authorList>
            <person name="Chaikitkaew S."/>
            <person name="Birkeland N.K."/>
        </authorList>
    </citation>
    <scope>NUCLEOTIDE SEQUENCE</scope>
    <source>
        <strain evidence="3">DSM 17425</strain>
    </source>
</reference>
<feature type="transmembrane region" description="Helical" evidence="1">
    <location>
        <begin position="435"/>
        <end position="453"/>
    </location>
</feature>
<feature type="transmembrane region" description="Helical" evidence="1">
    <location>
        <begin position="37"/>
        <end position="56"/>
    </location>
</feature>
<feature type="chain" id="PRO_5037497772" description="Citrate transporter" evidence="2">
    <location>
        <begin position="28"/>
        <end position="454"/>
    </location>
</feature>
<comment type="caution">
    <text evidence="3">The sequence shown here is derived from an EMBL/GenBank/DDBJ whole genome shotgun (WGS) entry which is preliminary data.</text>
</comment>
<feature type="transmembrane region" description="Helical" evidence="1">
    <location>
        <begin position="255"/>
        <end position="275"/>
    </location>
</feature>
<accession>A0A934HUK1</accession>
<organism evidence="3 4">
    <name type="scientific">Clostridium aciditolerans</name>
    <dbReference type="NCBI Taxonomy" id="339861"/>
    <lineage>
        <taxon>Bacteria</taxon>
        <taxon>Bacillati</taxon>
        <taxon>Bacillota</taxon>
        <taxon>Clostridia</taxon>
        <taxon>Eubacteriales</taxon>
        <taxon>Clostridiaceae</taxon>
        <taxon>Clostridium</taxon>
    </lineage>
</organism>
<keyword evidence="1" id="KW-1133">Transmembrane helix</keyword>
<sequence>MMKKKNIWTSLLVFTFTFLLCSAQVFAADETMAVKAPQGFKAVIAIIPLIVILVLLFKRVNMLVAGFIGGVMAMIIGGITLAQANDFFLKAIPSMLSNTAPIVNSAIAMAVFQSGGYTAALTLVKRGIKGRVEFLAAFIVILQAAATYMSGIGGGSAMVIAPLAFAAVGAIPELIAAMSIAAAVSFTTSPASLESSIVSKLGNIQVAQYVDTMRIYWLAFVAIAIVIGFYGAKKRKVLFQGEESEEYKNKTNGQLFKNTIPAIVLLFSVIFGPLVNKLLGFPLLSPLTYTIITLVLIFICTEFSLNKSVDAMIDGSTYILVRLFQVGIFLTFINMIGKTGAFAAIVSVTKAAPAAFVVPAAVFAGFLVGVPAGAYVASILALVLPVIASLGFSPVALGFVAMGVGLGSQLSFVNITMQALSSGFQLPIIDVVKGNGKWVGGSVLLLLIISFLVH</sequence>
<feature type="transmembrane region" description="Helical" evidence="1">
    <location>
        <begin position="135"/>
        <end position="168"/>
    </location>
</feature>
<dbReference type="AlphaFoldDB" id="A0A934HUK1"/>
<evidence type="ECO:0000313" key="3">
    <source>
        <dbReference type="EMBL" id="MBI6871133.1"/>
    </source>
</evidence>
<evidence type="ECO:0000313" key="4">
    <source>
        <dbReference type="Proteomes" id="UP000622687"/>
    </source>
</evidence>
<proteinExistence type="predicted"/>
<dbReference type="RefSeq" id="WP_211140600.1">
    <property type="nucleotide sequence ID" value="NZ_JAEEGB010000001.1"/>
</dbReference>
<keyword evidence="2" id="KW-0732">Signal</keyword>
<feature type="signal peptide" evidence="2">
    <location>
        <begin position="1"/>
        <end position="27"/>
    </location>
</feature>
<gene>
    <name evidence="3" type="ORF">I6U51_00250</name>
</gene>
<protein>
    <recommendedName>
        <fullName evidence="5">Citrate transporter</fullName>
    </recommendedName>
</protein>
<evidence type="ECO:0000256" key="2">
    <source>
        <dbReference type="SAM" id="SignalP"/>
    </source>
</evidence>
<feature type="transmembrane region" description="Helical" evidence="1">
    <location>
        <begin position="63"/>
        <end position="82"/>
    </location>
</feature>
<keyword evidence="4" id="KW-1185">Reference proteome</keyword>
<dbReference type="Proteomes" id="UP000622687">
    <property type="component" value="Unassembled WGS sequence"/>
</dbReference>
<dbReference type="EMBL" id="JAEEGB010000001">
    <property type="protein sequence ID" value="MBI6871133.1"/>
    <property type="molecule type" value="Genomic_DNA"/>
</dbReference>
<keyword evidence="1" id="KW-0472">Membrane</keyword>
<feature type="transmembrane region" description="Helical" evidence="1">
    <location>
        <begin position="317"/>
        <end position="336"/>
    </location>
</feature>
<feature type="transmembrane region" description="Helical" evidence="1">
    <location>
        <begin position="287"/>
        <end position="305"/>
    </location>
</feature>
<feature type="transmembrane region" description="Helical" evidence="1">
    <location>
        <begin position="395"/>
        <end position="415"/>
    </location>
</feature>